<accession>K1YJK9</accession>
<keyword evidence="1" id="KW-0812">Transmembrane</keyword>
<feature type="transmembrane region" description="Helical" evidence="1">
    <location>
        <begin position="20"/>
        <end position="42"/>
    </location>
</feature>
<dbReference type="AlphaFoldDB" id="K1YJK9"/>
<reference evidence="2" key="1">
    <citation type="journal article" date="2012" name="Science">
        <title>Fermentation, hydrogen, and sulfur metabolism in multiple uncultivated bacterial phyla.</title>
        <authorList>
            <person name="Wrighton K.C."/>
            <person name="Thomas B.C."/>
            <person name="Sharon I."/>
            <person name="Miller C.S."/>
            <person name="Castelle C.J."/>
            <person name="VerBerkmoes N.C."/>
            <person name="Wilkins M.J."/>
            <person name="Hettich R.L."/>
            <person name="Lipton M.S."/>
            <person name="Williams K.H."/>
            <person name="Long P.E."/>
            <person name="Banfield J.F."/>
        </authorList>
    </citation>
    <scope>NUCLEOTIDE SEQUENCE [LARGE SCALE GENOMIC DNA]</scope>
</reference>
<keyword evidence="1" id="KW-0472">Membrane</keyword>
<protein>
    <submittedName>
        <fullName evidence="2">Uncharacterized protein</fullName>
    </submittedName>
</protein>
<gene>
    <name evidence="2" type="ORF">ACD_80C00027G0003</name>
</gene>
<dbReference type="EMBL" id="AMFJ01036034">
    <property type="protein sequence ID" value="EKD25534.1"/>
    <property type="molecule type" value="Genomic_DNA"/>
</dbReference>
<evidence type="ECO:0000256" key="1">
    <source>
        <dbReference type="SAM" id="Phobius"/>
    </source>
</evidence>
<organism evidence="2">
    <name type="scientific">uncultured bacterium</name>
    <name type="common">gcode 4</name>
    <dbReference type="NCBI Taxonomy" id="1234023"/>
    <lineage>
        <taxon>Bacteria</taxon>
        <taxon>environmental samples</taxon>
    </lineage>
</organism>
<proteinExistence type="predicted"/>
<sequence>MWDFSFLAIPNVEGMRLWWYIQIFGIVILFGISLFFVMYFWLRYRKKKALSHQFDHFDQQAQDLAKQLLYQKLHKASGKTKLILFIEYLEKFVTTSTYANVSELLSTQWFTAKEVEEFEQVLYTDKELSKHLEDKIMIMTKK</sequence>
<keyword evidence="1" id="KW-1133">Transmembrane helix</keyword>
<evidence type="ECO:0000313" key="2">
    <source>
        <dbReference type="EMBL" id="EKD25534.1"/>
    </source>
</evidence>
<name>K1YJK9_9BACT</name>
<comment type="caution">
    <text evidence="2">The sequence shown here is derived from an EMBL/GenBank/DDBJ whole genome shotgun (WGS) entry which is preliminary data.</text>
</comment>